<evidence type="ECO:0000313" key="1">
    <source>
        <dbReference type="EMBL" id="QHJ13971.1"/>
    </source>
</evidence>
<gene>
    <name evidence="1" type="ORF">FX988_04252</name>
</gene>
<accession>A0A857JS44</accession>
<dbReference type="EMBL" id="CP047656">
    <property type="protein sequence ID" value="QHJ13971.1"/>
    <property type="molecule type" value="Genomic_DNA"/>
</dbReference>
<sequence length="107" mass="11748">MLSAMPSRSLVSATMLKYTVVLVLLLSFAGKFPVEGHDTFHQANAEHQCAVCLVMDDVDDAWSFFSPSLPHLSITHYAIDLLLPQVIAQCSKAAGNRDPPSLHYSFN</sequence>
<dbReference type="AlphaFoldDB" id="A0A857JS44"/>
<dbReference type="KEGG" id="pmes:FX988_04252"/>
<organism evidence="1 2">
    <name type="scientific">Paraglaciecola mesophila</name>
    <dbReference type="NCBI Taxonomy" id="197222"/>
    <lineage>
        <taxon>Bacteria</taxon>
        <taxon>Pseudomonadati</taxon>
        <taxon>Pseudomonadota</taxon>
        <taxon>Gammaproteobacteria</taxon>
        <taxon>Alteromonadales</taxon>
        <taxon>Alteromonadaceae</taxon>
        <taxon>Paraglaciecola</taxon>
    </lineage>
</organism>
<evidence type="ECO:0000313" key="2">
    <source>
        <dbReference type="Proteomes" id="UP000464524"/>
    </source>
</evidence>
<keyword evidence="2" id="KW-1185">Reference proteome</keyword>
<protein>
    <submittedName>
        <fullName evidence="1">Uncharacterized protein</fullName>
    </submittedName>
</protein>
<reference evidence="1 2" key="1">
    <citation type="submission" date="2019-12" db="EMBL/GenBank/DDBJ databases">
        <title>Genome sequencing and assembly of endphytes of Porphyra tenera.</title>
        <authorList>
            <person name="Park J.M."/>
            <person name="Shin R."/>
            <person name="Jo S.H."/>
        </authorList>
    </citation>
    <scope>NUCLEOTIDE SEQUENCE [LARGE SCALE GENOMIC DNA]</scope>
    <source>
        <strain evidence="1 2">GPM4</strain>
    </source>
</reference>
<proteinExistence type="predicted"/>
<name>A0A857JS44_9ALTE</name>
<dbReference type="Proteomes" id="UP000464524">
    <property type="component" value="Chromosome"/>
</dbReference>